<dbReference type="Proteomes" id="UP001327560">
    <property type="component" value="Chromosome 9"/>
</dbReference>
<evidence type="ECO:0000313" key="1">
    <source>
        <dbReference type="EMBL" id="WOL19983.1"/>
    </source>
</evidence>
<reference evidence="1 2" key="1">
    <citation type="submission" date="2023-10" db="EMBL/GenBank/DDBJ databases">
        <title>Chromosome-scale genome assembly provides insights into flower coloration mechanisms of Canna indica.</title>
        <authorList>
            <person name="Li C."/>
        </authorList>
    </citation>
    <scope>NUCLEOTIDE SEQUENCE [LARGE SCALE GENOMIC DNA]</scope>
    <source>
        <tissue evidence="1">Flower</tissue>
    </source>
</reference>
<protein>
    <submittedName>
        <fullName evidence="1">Uncharacterized protein</fullName>
    </submittedName>
</protein>
<evidence type="ECO:0000313" key="2">
    <source>
        <dbReference type="Proteomes" id="UP001327560"/>
    </source>
</evidence>
<dbReference type="AlphaFoldDB" id="A0AAQ3L3C8"/>
<gene>
    <name evidence="1" type="ORF">Cni_G28785</name>
</gene>
<sequence>MEVAVPLVGGEKVTAPYGSWKSPITADVVASEEKRLGGIGIAGDGRLVWVETRPSEGGLLVMGTASAVAGTLKWSTRRREFLFSSRGSTTAWPSWCLFSLEIGRRPRVSFSSSAGSCIIIINSGLECGHEFCVGRGPTGTLPRSSLLYGISEWRRNLSDTHCCQVASKSPDFLCICECVVVFHLLLNVPAKLRLSVTLVEEVDNGLFPYGVTEELCSPLEEVAGLRNNPHPLS</sequence>
<proteinExistence type="predicted"/>
<organism evidence="1 2">
    <name type="scientific">Canna indica</name>
    <name type="common">Indian-shot</name>
    <dbReference type="NCBI Taxonomy" id="4628"/>
    <lineage>
        <taxon>Eukaryota</taxon>
        <taxon>Viridiplantae</taxon>
        <taxon>Streptophyta</taxon>
        <taxon>Embryophyta</taxon>
        <taxon>Tracheophyta</taxon>
        <taxon>Spermatophyta</taxon>
        <taxon>Magnoliopsida</taxon>
        <taxon>Liliopsida</taxon>
        <taxon>Zingiberales</taxon>
        <taxon>Cannaceae</taxon>
        <taxon>Canna</taxon>
    </lineage>
</organism>
<dbReference type="EMBL" id="CP136898">
    <property type="protein sequence ID" value="WOL19983.1"/>
    <property type="molecule type" value="Genomic_DNA"/>
</dbReference>
<accession>A0AAQ3L3C8</accession>
<name>A0AAQ3L3C8_9LILI</name>
<keyword evidence="2" id="KW-1185">Reference proteome</keyword>